<comment type="caution">
    <text evidence="1">The sequence shown here is derived from an EMBL/GenBank/DDBJ whole genome shotgun (WGS) entry which is preliminary data.</text>
</comment>
<reference evidence="1" key="1">
    <citation type="submission" date="2021-06" db="EMBL/GenBank/DDBJ databases">
        <authorList>
            <person name="Kallberg Y."/>
            <person name="Tangrot J."/>
            <person name="Rosling A."/>
        </authorList>
    </citation>
    <scope>NUCLEOTIDE SEQUENCE</scope>
    <source>
        <strain evidence="1">MA461A</strain>
    </source>
</reference>
<evidence type="ECO:0000313" key="1">
    <source>
        <dbReference type="EMBL" id="CAG8505623.1"/>
    </source>
</evidence>
<keyword evidence="2" id="KW-1185">Reference proteome</keyword>
<organism evidence="1 2">
    <name type="scientific">Racocetra persica</name>
    <dbReference type="NCBI Taxonomy" id="160502"/>
    <lineage>
        <taxon>Eukaryota</taxon>
        <taxon>Fungi</taxon>
        <taxon>Fungi incertae sedis</taxon>
        <taxon>Mucoromycota</taxon>
        <taxon>Glomeromycotina</taxon>
        <taxon>Glomeromycetes</taxon>
        <taxon>Diversisporales</taxon>
        <taxon>Gigasporaceae</taxon>
        <taxon>Racocetra</taxon>
    </lineage>
</organism>
<evidence type="ECO:0000313" key="2">
    <source>
        <dbReference type="Proteomes" id="UP000789920"/>
    </source>
</evidence>
<dbReference type="EMBL" id="CAJVQC010002099">
    <property type="protein sequence ID" value="CAG8505623.1"/>
    <property type="molecule type" value="Genomic_DNA"/>
</dbReference>
<feature type="non-terminal residue" evidence="1">
    <location>
        <position position="1"/>
    </location>
</feature>
<protein>
    <submittedName>
        <fullName evidence="1">20608_t:CDS:1</fullName>
    </submittedName>
</protein>
<dbReference type="Proteomes" id="UP000789920">
    <property type="component" value="Unassembled WGS sequence"/>
</dbReference>
<proteinExistence type="predicted"/>
<name>A0ACA9L1F5_9GLOM</name>
<sequence length="334" mass="38912">KSLDFDETSLELELLTGNSSVTSKDLQDLWFKDFVADLKFVESSELPNKCICGYKFSSVTIDPIKYLLFLFNNLKEKNVTFIKQEVKKLELDSFDGIVIDCVGLNSGKLFDHILIPRKGQLIRISKQKYDLPHCSIFNGNDLPSVLLSININKRKGIQANPSDHKPNKKFKSDSVFYCTFKREYPENYEKEPTNIVFKKLILNFFPDAHNLAKYEPKYSYFICYEPNPSDTTEKLLIQRLHRPAWLKNCNFNLCVQIHWNKNDPKNVNSKLEDYVDCVFLFDDDKEFIKFDKSVTSIVKQDIIDLILSNQQNKDKKIVFDAISDSFILQDLENH</sequence>
<gene>
    <name evidence="1" type="ORF">RPERSI_LOCUS2022</name>
</gene>
<accession>A0ACA9L1F5</accession>